<dbReference type="AlphaFoldDB" id="A0A521G4W0"/>
<reference evidence="1" key="1">
    <citation type="submission" date="2017-07" db="EMBL/GenBank/DDBJ databases">
        <title>The cable genome - Insights into the physiology and evolution of filamentous bacteria capable of sulfide oxidation via long distance electron transfer.</title>
        <authorList>
            <person name="Thorup C."/>
            <person name="Bjerg J.T."/>
            <person name="Schreiber L."/>
            <person name="Nielsen L.P."/>
            <person name="Kjeldsen K.U."/>
            <person name="Boesen T."/>
            <person name="Boggild A."/>
            <person name="Meysman F."/>
            <person name="Geelhoed J."/>
            <person name="Schramm A."/>
        </authorList>
    </citation>
    <scope>NUCLEOTIDE SEQUENCE [LARGE SCALE GENOMIC DNA]</scope>
    <source>
        <strain evidence="1">GS</strain>
    </source>
</reference>
<comment type="caution">
    <text evidence="1">The sequence shown here is derived from an EMBL/GenBank/DDBJ whole genome shotgun (WGS) entry which is preliminary data.</text>
</comment>
<dbReference type="EMBL" id="NQJD01000002">
    <property type="protein sequence ID" value="TAA76062.1"/>
    <property type="molecule type" value="Genomic_DNA"/>
</dbReference>
<sequence>MKVLQTLGRKGIFKYRRQTDGVYIDSFLDQGALNPPQITITHEEWLNILKAIENTAQGSFRLSGEQPFSTPPNQSLYELLTDAVPNPQGGWKWNPSRQAYVCAILEHEGTIDLYHGALGPDHQAIICLRKDIGK</sequence>
<gene>
    <name evidence="1" type="ORF">CDV28_102190</name>
</gene>
<name>A0A521G4W0_9BACT</name>
<dbReference type="Proteomes" id="UP000316238">
    <property type="component" value="Unassembled WGS sequence"/>
</dbReference>
<accession>A0A521G4W0</accession>
<organism evidence="1 2">
    <name type="scientific">Candidatus Electronema aureum</name>
    <dbReference type="NCBI Taxonomy" id="2005002"/>
    <lineage>
        <taxon>Bacteria</taxon>
        <taxon>Pseudomonadati</taxon>
        <taxon>Thermodesulfobacteriota</taxon>
        <taxon>Desulfobulbia</taxon>
        <taxon>Desulfobulbales</taxon>
        <taxon>Desulfobulbaceae</taxon>
        <taxon>Candidatus Electronema</taxon>
    </lineage>
</organism>
<protein>
    <submittedName>
        <fullName evidence="1">Uncharacterized protein</fullName>
    </submittedName>
</protein>
<keyword evidence="2" id="KW-1185">Reference proteome</keyword>
<evidence type="ECO:0000313" key="1">
    <source>
        <dbReference type="EMBL" id="TAA76062.1"/>
    </source>
</evidence>
<proteinExistence type="predicted"/>
<evidence type="ECO:0000313" key="2">
    <source>
        <dbReference type="Proteomes" id="UP000316238"/>
    </source>
</evidence>